<keyword evidence="2" id="KW-1185">Reference proteome</keyword>
<dbReference type="AlphaFoldDB" id="A0A286E358"/>
<protein>
    <submittedName>
        <fullName evidence="1">Uncharacterized protein</fullName>
    </submittedName>
</protein>
<sequence>MNREELMDFFEKHRSVLYGVCRCCLWDWVGWRGFCLVECGCFLCENGTMIDTSLHF</sequence>
<accession>A0A286E358</accession>
<evidence type="ECO:0000313" key="1">
    <source>
        <dbReference type="EMBL" id="SOD65314.1"/>
    </source>
</evidence>
<proteinExistence type="predicted"/>
<evidence type="ECO:0000313" key="2">
    <source>
        <dbReference type="Proteomes" id="UP000219669"/>
    </source>
</evidence>
<name>A0A286E358_9NEIS</name>
<dbReference type="Proteomes" id="UP000219669">
    <property type="component" value="Unassembled WGS sequence"/>
</dbReference>
<organism evidence="1 2">
    <name type="scientific">Alysiella filiformis DSM 16848</name>
    <dbReference type="NCBI Taxonomy" id="1120981"/>
    <lineage>
        <taxon>Bacteria</taxon>
        <taxon>Pseudomonadati</taxon>
        <taxon>Pseudomonadota</taxon>
        <taxon>Betaproteobacteria</taxon>
        <taxon>Neisseriales</taxon>
        <taxon>Neisseriaceae</taxon>
        <taxon>Alysiella</taxon>
    </lineage>
</organism>
<gene>
    <name evidence="1" type="ORF">SAMN02746062_00241</name>
</gene>
<reference evidence="1 2" key="1">
    <citation type="submission" date="2017-09" db="EMBL/GenBank/DDBJ databases">
        <authorList>
            <person name="Ehlers B."/>
            <person name="Leendertz F.H."/>
        </authorList>
    </citation>
    <scope>NUCLEOTIDE SEQUENCE [LARGE SCALE GENOMIC DNA]</scope>
    <source>
        <strain evidence="1 2">DSM 16848</strain>
    </source>
</reference>
<dbReference type="EMBL" id="OCNF01000002">
    <property type="protein sequence ID" value="SOD65314.1"/>
    <property type="molecule type" value="Genomic_DNA"/>
</dbReference>